<dbReference type="Gene3D" id="2.60.120.1130">
    <property type="match status" value="1"/>
</dbReference>
<dbReference type="InterPro" id="IPR024618">
    <property type="entry name" value="DUF3857"/>
</dbReference>
<dbReference type="Pfam" id="PF01841">
    <property type="entry name" value="Transglut_core"/>
    <property type="match status" value="1"/>
</dbReference>
<sequence>MGRIIIILLLISTVTTKAQNFKFGKVSKEEVEEKQHPLEPEANAAVLYKSEEIAFDFSTIEGFEQTRKVHERIKIYNKEGYDYATKKLKLYNEDASTRERVIGIKGYTYVLKNGKVEKIKLRKENIFENENNEFWATKSFTMPSIEEGCVIEFEYILKTPFMSIDDIIVQYDIPINKIESRIAIPEYFNYNKYPNLKAKIQPELSETKKVRREQFDAKSQGLEFDENIININMDNVASLKDEPYVDNLDNYRGKLALEYAFYRAPNGKVTSYSTTWDKITKDINKSESFGEQIEKSSYYEEDLAKVLKETNSDDEKILAIFDLVKSKVKWNDFIGYKTNDGVKKAYKEGVGNVAEINLILVSMLKKAGIKANPVLISTRDNGVPLFPTRSGFNYVVCAVEKEHGLIYLDATQKNANINILPTRAINWLGRIVREDNTSDWVQLSPKKTSKEIISLNLDLNEDLTETGKLRKRLTDYYAFNYRDDNRGKAKESIIQDLENDNSGLIINEINHKDLDNTYKPITYDYDFTYEGAAEEIAGMIYLSPLAFLISEENPFVQEQRNYPIDFVAPLSSKYIVNINLPEGYVVDALPESASVKFNANAASFTYIAKQVGNKIQIMVDTEINQTLITPDQYLDFKKFYQFLKDKESEKIVLKKA</sequence>
<dbReference type="RefSeq" id="WP_106680116.1">
    <property type="nucleotide sequence ID" value="NZ_JACHWV010000004.1"/>
</dbReference>
<evidence type="ECO:0000259" key="1">
    <source>
        <dbReference type="Pfam" id="PF01841"/>
    </source>
</evidence>
<feature type="domain" description="Transglutaminase-like" evidence="1">
    <location>
        <begin position="308"/>
        <end position="381"/>
    </location>
</feature>
<organism evidence="3 4">
    <name type="scientific">Mesoflavibacter zeaxanthinifaciens subsp. sabulilitoris</name>
    <dbReference type="NCBI Taxonomy" id="1520893"/>
    <lineage>
        <taxon>Bacteria</taxon>
        <taxon>Pseudomonadati</taxon>
        <taxon>Bacteroidota</taxon>
        <taxon>Flavobacteriia</taxon>
        <taxon>Flavobacteriales</taxon>
        <taxon>Flavobacteriaceae</taxon>
        <taxon>Mesoflavibacter</taxon>
    </lineage>
</organism>
<dbReference type="Proteomes" id="UP000238430">
    <property type="component" value="Unassembled WGS sequence"/>
</dbReference>
<dbReference type="Gene3D" id="2.60.40.3140">
    <property type="match status" value="1"/>
</dbReference>
<dbReference type="AlphaFoldDB" id="A0A2T1N7T9"/>
<evidence type="ECO:0000313" key="3">
    <source>
        <dbReference type="EMBL" id="PSG87940.1"/>
    </source>
</evidence>
<name>A0A2T1N7T9_9FLAO</name>
<dbReference type="OrthoDB" id="98874at2"/>
<dbReference type="InterPro" id="IPR002931">
    <property type="entry name" value="Transglutaminase-like"/>
</dbReference>
<feature type="domain" description="DUF3857" evidence="2">
    <location>
        <begin position="65"/>
        <end position="209"/>
    </location>
</feature>
<dbReference type="Gene3D" id="3.10.620.30">
    <property type="match status" value="1"/>
</dbReference>
<gene>
    <name evidence="3" type="ORF">C7H61_12070</name>
</gene>
<proteinExistence type="predicted"/>
<accession>A0A2T1N7T9</accession>
<protein>
    <submittedName>
        <fullName evidence="3">Uncharacterized protein</fullName>
    </submittedName>
</protein>
<keyword evidence="4" id="KW-1185">Reference proteome</keyword>
<reference evidence="3 4" key="1">
    <citation type="submission" date="2018-03" db="EMBL/GenBank/DDBJ databases">
        <title>Mesoflavibacter sp. HG37 and Mesoflavibacter sp. HG96 sp.nov., two marine bacteria isolated from seawater of Western Pacific Ocean.</title>
        <authorList>
            <person name="Cheng H."/>
            <person name="Wu Y.-H."/>
            <person name="Guo L.-L."/>
            <person name="Xu X.-W."/>
        </authorList>
    </citation>
    <scope>NUCLEOTIDE SEQUENCE [LARGE SCALE GENOMIC DNA]</scope>
    <source>
        <strain evidence="3 4">KCTC 42117</strain>
    </source>
</reference>
<evidence type="ECO:0000259" key="2">
    <source>
        <dbReference type="Pfam" id="PF12969"/>
    </source>
</evidence>
<dbReference type="EMBL" id="PXOT01000025">
    <property type="protein sequence ID" value="PSG87940.1"/>
    <property type="molecule type" value="Genomic_DNA"/>
</dbReference>
<dbReference type="Pfam" id="PF12969">
    <property type="entry name" value="DUF3857"/>
    <property type="match status" value="1"/>
</dbReference>
<evidence type="ECO:0000313" key="4">
    <source>
        <dbReference type="Proteomes" id="UP000238430"/>
    </source>
</evidence>
<comment type="caution">
    <text evidence="3">The sequence shown here is derived from an EMBL/GenBank/DDBJ whole genome shotgun (WGS) entry which is preliminary data.</text>
</comment>